<evidence type="ECO:0000256" key="4">
    <source>
        <dbReference type="PROSITE-ProRule" id="PRU00335"/>
    </source>
</evidence>
<keyword evidence="1" id="KW-0805">Transcription regulation</keyword>
<dbReference type="PANTHER" id="PTHR30055:SF234">
    <property type="entry name" value="HTH-TYPE TRANSCRIPTIONAL REGULATOR BETI"/>
    <property type="match status" value="1"/>
</dbReference>
<accession>K6WC54</accession>
<dbReference type="PROSITE" id="PS50977">
    <property type="entry name" value="HTH_TETR_2"/>
    <property type="match status" value="1"/>
</dbReference>
<feature type="domain" description="HTH tetR-type" evidence="5">
    <location>
        <begin position="25"/>
        <end position="85"/>
    </location>
</feature>
<feature type="DNA-binding region" description="H-T-H motif" evidence="4">
    <location>
        <begin position="48"/>
        <end position="67"/>
    </location>
</feature>
<evidence type="ECO:0000313" key="7">
    <source>
        <dbReference type="Proteomes" id="UP000008366"/>
    </source>
</evidence>
<gene>
    <name evidence="6" type="ORF">KILIM_049_00330</name>
</gene>
<dbReference type="SUPFAM" id="SSF48498">
    <property type="entry name" value="Tetracyclin repressor-like, C-terminal domain"/>
    <property type="match status" value="1"/>
</dbReference>
<dbReference type="Gene3D" id="1.10.357.10">
    <property type="entry name" value="Tetracycline Repressor, domain 2"/>
    <property type="match status" value="1"/>
</dbReference>
<dbReference type="eggNOG" id="COG3226">
    <property type="taxonomic scope" value="Bacteria"/>
</dbReference>
<name>K6WC54_9MICO</name>
<dbReference type="Proteomes" id="UP000008366">
    <property type="component" value="Unassembled WGS sequence"/>
</dbReference>
<evidence type="ECO:0000313" key="6">
    <source>
        <dbReference type="EMBL" id="GAB96815.1"/>
    </source>
</evidence>
<reference evidence="6 7" key="1">
    <citation type="submission" date="2012-08" db="EMBL/GenBank/DDBJ databases">
        <title>Whole genome shotgun sequence of Kineosphaera limosa NBRC 100340.</title>
        <authorList>
            <person name="Yoshida I."/>
            <person name="Isaki S."/>
            <person name="Hosoyama A."/>
            <person name="Tsuchikane K."/>
            <person name="Katsumata H."/>
            <person name="Ando Y."/>
            <person name="Ohji S."/>
            <person name="Hamada M."/>
            <person name="Tamura T."/>
            <person name="Yamazoe A."/>
            <person name="Yamazaki S."/>
            <person name="Fujita N."/>
        </authorList>
    </citation>
    <scope>NUCLEOTIDE SEQUENCE [LARGE SCALE GENOMIC DNA]</scope>
    <source>
        <strain evidence="6 7">NBRC 100340</strain>
    </source>
</reference>
<dbReference type="GO" id="GO:0003700">
    <property type="term" value="F:DNA-binding transcription factor activity"/>
    <property type="evidence" value="ECO:0007669"/>
    <property type="project" value="TreeGrafter"/>
</dbReference>
<dbReference type="EMBL" id="BAHD01000049">
    <property type="protein sequence ID" value="GAB96815.1"/>
    <property type="molecule type" value="Genomic_DNA"/>
</dbReference>
<dbReference type="OrthoDB" id="7506349at2"/>
<evidence type="ECO:0000256" key="3">
    <source>
        <dbReference type="ARBA" id="ARBA00023163"/>
    </source>
</evidence>
<dbReference type="InterPro" id="IPR009057">
    <property type="entry name" value="Homeodomain-like_sf"/>
</dbReference>
<comment type="caution">
    <text evidence="6">The sequence shown here is derived from an EMBL/GenBank/DDBJ whole genome shotgun (WGS) entry which is preliminary data.</text>
</comment>
<dbReference type="InterPro" id="IPR036271">
    <property type="entry name" value="Tet_transcr_reg_TetR-rel_C_sf"/>
</dbReference>
<dbReference type="GO" id="GO:0000976">
    <property type="term" value="F:transcription cis-regulatory region binding"/>
    <property type="evidence" value="ECO:0007669"/>
    <property type="project" value="TreeGrafter"/>
</dbReference>
<sequence length="221" mass="23833">MAPARPAARSAARSTARLGSGGSAQETRVALLDAALAIVAEQGVQALTHRGVEARAQVSHGVTTYHFRTRAAMIAALLEHICDRQIAWVTRMYDELGALADNLPTAPADREAFTARIVQLLLAERPLTLARYELYLHAARDPQTQRLVADLRARHVAVQAQMFAAAGAPDPEFAANRLLSLTDGMLLYQLSAPEADFEQWAPGFLVEITDLVAPMCRPAGG</sequence>
<keyword evidence="3" id="KW-0804">Transcription</keyword>
<dbReference type="PANTHER" id="PTHR30055">
    <property type="entry name" value="HTH-TYPE TRANSCRIPTIONAL REGULATOR RUTR"/>
    <property type="match status" value="1"/>
</dbReference>
<evidence type="ECO:0000259" key="5">
    <source>
        <dbReference type="PROSITE" id="PS50977"/>
    </source>
</evidence>
<dbReference type="SUPFAM" id="SSF46689">
    <property type="entry name" value="Homeodomain-like"/>
    <property type="match status" value="1"/>
</dbReference>
<keyword evidence="2 4" id="KW-0238">DNA-binding</keyword>
<keyword evidence="7" id="KW-1185">Reference proteome</keyword>
<proteinExistence type="predicted"/>
<dbReference type="Pfam" id="PF00440">
    <property type="entry name" value="TetR_N"/>
    <property type="match status" value="1"/>
</dbReference>
<organism evidence="6 7">
    <name type="scientific">Kineosphaera limosa NBRC 100340</name>
    <dbReference type="NCBI Taxonomy" id="1184609"/>
    <lineage>
        <taxon>Bacteria</taxon>
        <taxon>Bacillati</taxon>
        <taxon>Actinomycetota</taxon>
        <taxon>Actinomycetes</taxon>
        <taxon>Micrococcales</taxon>
        <taxon>Dermatophilaceae</taxon>
        <taxon>Kineosphaera</taxon>
    </lineage>
</organism>
<dbReference type="STRING" id="1184609.KILIM_049_00330"/>
<dbReference type="AlphaFoldDB" id="K6WC54"/>
<dbReference type="Pfam" id="PF17940">
    <property type="entry name" value="TetR_C_31"/>
    <property type="match status" value="1"/>
</dbReference>
<evidence type="ECO:0000256" key="2">
    <source>
        <dbReference type="ARBA" id="ARBA00023125"/>
    </source>
</evidence>
<protein>
    <submittedName>
        <fullName evidence="6">Putative TetR family transcriptional regulator</fullName>
    </submittedName>
</protein>
<dbReference type="InterPro" id="IPR001647">
    <property type="entry name" value="HTH_TetR"/>
</dbReference>
<dbReference type="InterPro" id="IPR050109">
    <property type="entry name" value="HTH-type_TetR-like_transc_reg"/>
</dbReference>
<dbReference type="InterPro" id="IPR041583">
    <property type="entry name" value="TetR_C_31"/>
</dbReference>
<dbReference type="RefSeq" id="WP_006593347.1">
    <property type="nucleotide sequence ID" value="NZ_BAHD01000049.1"/>
</dbReference>
<evidence type="ECO:0000256" key="1">
    <source>
        <dbReference type="ARBA" id="ARBA00023015"/>
    </source>
</evidence>